<evidence type="ECO:0000313" key="1">
    <source>
        <dbReference type="EMBL" id="AFK39555.1"/>
    </source>
</evidence>
<protein>
    <submittedName>
        <fullName evidence="1">Uncharacterized protein</fullName>
    </submittedName>
</protein>
<dbReference type="EMBL" id="BT139760">
    <property type="protein sequence ID" value="AFK39555.1"/>
    <property type="molecule type" value="mRNA"/>
</dbReference>
<dbReference type="AlphaFoldDB" id="I3SH13"/>
<accession>I3SH13</accession>
<organism evidence="1">
    <name type="scientific">Medicago truncatula</name>
    <name type="common">Barrel medic</name>
    <name type="synonym">Medicago tribuloides</name>
    <dbReference type="NCBI Taxonomy" id="3880"/>
    <lineage>
        <taxon>Eukaryota</taxon>
        <taxon>Viridiplantae</taxon>
        <taxon>Streptophyta</taxon>
        <taxon>Embryophyta</taxon>
        <taxon>Tracheophyta</taxon>
        <taxon>Spermatophyta</taxon>
        <taxon>Magnoliopsida</taxon>
        <taxon>eudicotyledons</taxon>
        <taxon>Gunneridae</taxon>
        <taxon>Pentapetalae</taxon>
        <taxon>rosids</taxon>
        <taxon>fabids</taxon>
        <taxon>Fabales</taxon>
        <taxon>Fabaceae</taxon>
        <taxon>Papilionoideae</taxon>
        <taxon>50 kb inversion clade</taxon>
        <taxon>NPAAA clade</taxon>
        <taxon>Hologalegina</taxon>
        <taxon>IRL clade</taxon>
        <taxon>Trifolieae</taxon>
        <taxon>Medicago</taxon>
    </lineage>
</organism>
<dbReference type="EMBL" id="BT138602">
    <property type="protein sequence ID" value="AFK38397.1"/>
    <property type="molecule type" value="mRNA"/>
</dbReference>
<proteinExistence type="evidence at transcript level"/>
<reference evidence="1" key="1">
    <citation type="submission" date="2012-05" db="EMBL/GenBank/DDBJ databases">
        <authorList>
            <person name="Krishnakumar V."/>
            <person name="Cheung F."/>
            <person name="Xiao Y."/>
            <person name="Chan A."/>
            <person name="Moskal W.A."/>
            <person name="Town C.D."/>
        </authorList>
    </citation>
    <scope>NUCLEOTIDE SEQUENCE</scope>
</reference>
<sequence length="81" mass="8877">MVVNTLTIEPPKFIKEVKKLSSPVLLLEKFWNICGILAHRNIACCDAYKASKRTGSILPAKIVGATAQYINGRIHVTVLIG</sequence>
<name>I3SH13_MEDTR</name>